<feature type="domain" description="Mur ligase central" evidence="13">
    <location>
        <begin position="121"/>
        <end position="293"/>
    </location>
</feature>
<dbReference type="Gene3D" id="3.40.1390.10">
    <property type="entry name" value="MurE/MurF, N-terminal domain"/>
    <property type="match status" value="1"/>
</dbReference>
<keyword evidence="3" id="KW-0132">Cell division</keyword>
<keyword evidence="4" id="KW-0547">Nucleotide-binding</keyword>
<evidence type="ECO:0000259" key="12">
    <source>
        <dbReference type="Pfam" id="PF02875"/>
    </source>
</evidence>
<dbReference type="AlphaFoldDB" id="A0A644W780"/>
<feature type="domain" description="Mur ligase C-terminal" evidence="12">
    <location>
        <begin position="322"/>
        <end position="442"/>
    </location>
</feature>
<dbReference type="GO" id="GO:0005524">
    <property type="term" value="F:ATP binding"/>
    <property type="evidence" value="ECO:0007669"/>
    <property type="project" value="UniProtKB-KW"/>
</dbReference>
<evidence type="ECO:0000256" key="5">
    <source>
        <dbReference type="ARBA" id="ARBA00022840"/>
    </source>
</evidence>
<dbReference type="InterPro" id="IPR005863">
    <property type="entry name" value="UDP-N-AcMur_synth"/>
</dbReference>
<dbReference type="GO" id="GO:0008360">
    <property type="term" value="P:regulation of cell shape"/>
    <property type="evidence" value="ECO:0007669"/>
    <property type="project" value="UniProtKB-KW"/>
</dbReference>
<keyword evidence="1" id="KW-0963">Cytoplasm</keyword>
<dbReference type="SUPFAM" id="SSF63418">
    <property type="entry name" value="MurE/MurF N-terminal domain"/>
    <property type="match status" value="1"/>
</dbReference>
<dbReference type="Gene3D" id="3.90.190.20">
    <property type="entry name" value="Mur ligase, C-terminal domain"/>
    <property type="match status" value="1"/>
</dbReference>
<dbReference type="PANTHER" id="PTHR43024">
    <property type="entry name" value="UDP-N-ACETYLMURAMOYL-TRIPEPTIDE--D-ALANYL-D-ALANINE LIGASE"/>
    <property type="match status" value="1"/>
</dbReference>
<dbReference type="NCBIfam" id="TIGR01143">
    <property type="entry name" value="murF"/>
    <property type="match status" value="1"/>
</dbReference>
<accession>A0A644W780</accession>
<dbReference type="SUPFAM" id="SSF53623">
    <property type="entry name" value="MurD-like peptide ligases, catalytic domain"/>
    <property type="match status" value="1"/>
</dbReference>
<evidence type="ECO:0000256" key="1">
    <source>
        <dbReference type="ARBA" id="ARBA00022490"/>
    </source>
</evidence>
<evidence type="ECO:0000256" key="8">
    <source>
        <dbReference type="ARBA" id="ARBA00023306"/>
    </source>
</evidence>
<dbReference type="GO" id="GO:0047480">
    <property type="term" value="F:UDP-N-acetylmuramoyl-tripeptide-D-alanyl-D-alanine ligase activity"/>
    <property type="evidence" value="ECO:0007669"/>
    <property type="project" value="InterPro"/>
</dbReference>
<evidence type="ECO:0000259" key="13">
    <source>
        <dbReference type="Pfam" id="PF08245"/>
    </source>
</evidence>
<evidence type="ECO:0000256" key="9">
    <source>
        <dbReference type="ARBA" id="ARBA00023316"/>
    </source>
</evidence>
<evidence type="ECO:0000256" key="4">
    <source>
        <dbReference type="ARBA" id="ARBA00022741"/>
    </source>
</evidence>
<keyword evidence="7" id="KW-0573">Peptidoglycan synthesis</keyword>
<dbReference type="Pfam" id="PF01225">
    <property type="entry name" value="Mur_ligase"/>
    <property type="match status" value="1"/>
</dbReference>
<sequence length="462" mass="50139">MSDYQHIDTCRFTASSIAPLMKADCLKSGGTSIANVQIDSRQCTEGSLFFALKGEKNDGFAYLSDVAKAGAAAVVVPKSRAQEASKLVSCPVLAVDDVLTALHDLARRYMQRFPSIKTIGITGSCGKSTTKEALSRITAVLGSTAKTPGNLNSEYGLPLSMFGLHAGTRYGVFEMGIDHVGEMDRMVGILKPSIALLTNVGISHLEKMGSQKIIAEQKARIFHTGIETGFVSSSCKHIDVIERVAGRHLVRYDSKDISAIDLGLDGWMITYEGHSFHVKSVGRHLLEDVVGAISVGRYLGAKAGDIAEALEGFEPMHGRSFVHRSDVTIIDDSYNASLDSTYSILTYLSGLSWKGAKKVVLGPMKELGALSNHAHRMVARTVASSTFNQTYLYGAEMEEASLELKKLGYRGLVSYTRDFEELEGMVHKHMQGGDLFLLKASRSVAMERLIPSLQRRSPGYAS</sequence>
<keyword evidence="6" id="KW-0133">Cell shape</keyword>
<dbReference type="GO" id="GO:0051301">
    <property type="term" value="P:cell division"/>
    <property type="evidence" value="ECO:0007669"/>
    <property type="project" value="UniProtKB-KW"/>
</dbReference>
<dbReference type="Pfam" id="PF02875">
    <property type="entry name" value="Mur_ligase_C"/>
    <property type="match status" value="1"/>
</dbReference>
<dbReference type="InterPro" id="IPR013221">
    <property type="entry name" value="Mur_ligase_cen"/>
</dbReference>
<evidence type="ECO:0000256" key="10">
    <source>
        <dbReference type="ARBA" id="ARBA00031461"/>
    </source>
</evidence>
<keyword evidence="9" id="KW-0961">Cell wall biogenesis/degradation</keyword>
<dbReference type="InterPro" id="IPR036565">
    <property type="entry name" value="Mur-like_cat_sf"/>
</dbReference>
<keyword evidence="5" id="KW-0067">ATP-binding</keyword>
<keyword evidence="8" id="KW-0131">Cell cycle</keyword>
<evidence type="ECO:0000313" key="14">
    <source>
        <dbReference type="EMBL" id="MPL98452.1"/>
    </source>
</evidence>
<dbReference type="InterPro" id="IPR000713">
    <property type="entry name" value="Mur_ligase_N"/>
</dbReference>
<dbReference type="InterPro" id="IPR004101">
    <property type="entry name" value="Mur_ligase_C"/>
</dbReference>
<dbReference type="InterPro" id="IPR036615">
    <property type="entry name" value="Mur_ligase_C_dom_sf"/>
</dbReference>
<evidence type="ECO:0000256" key="3">
    <source>
        <dbReference type="ARBA" id="ARBA00022618"/>
    </source>
</evidence>
<organism evidence="14">
    <name type="scientific">bioreactor metagenome</name>
    <dbReference type="NCBI Taxonomy" id="1076179"/>
    <lineage>
        <taxon>unclassified sequences</taxon>
        <taxon>metagenomes</taxon>
        <taxon>ecological metagenomes</taxon>
    </lineage>
</organism>
<feature type="domain" description="Mur ligase N-terminal catalytic" evidence="11">
    <location>
        <begin position="33"/>
        <end position="109"/>
    </location>
</feature>
<dbReference type="InterPro" id="IPR035911">
    <property type="entry name" value="MurE/MurF_N"/>
</dbReference>
<evidence type="ECO:0000256" key="7">
    <source>
        <dbReference type="ARBA" id="ARBA00022984"/>
    </source>
</evidence>
<proteinExistence type="predicted"/>
<evidence type="ECO:0000259" key="11">
    <source>
        <dbReference type="Pfam" id="PF01225"/>
    </source>
</evidence>
<dbReference type="GO" id="GO:0009252">
    <property type="term" value="P:peptidoglycan biosynthetic process"/>
    <property type="evidence" value="ECO:0007669"/>
    <property type="project" value="UniProtKB-KW"/>
</dbReference>
<dbReference type="SUPFAM" id="SSF53244">
    <property type="entry name" value="MurD-like peptide ligases, peptide-binding domain"/>
    <property type="match status" value="1"/>
</dbReference>
<evidence type="ECO:0000256" key="6">
    <source>
        <dbReference type="ARBA" id="ARBA00022960"/>
    </source>
</evidence>
<name>A0A644W780_9ZZZZ</name>
<protein>
    <recommendedName>
        <fullName evidence="10">UDP-MurNAc-pentapeptide synthetase</fullName>
    </recommendedName>
</protein>
<gene>
    <name evidence="14" type="primary">murF_17</name>
    <name evidence="14" type="ORF">SDC9_44657</name>
</gene>
<dbReference type="Gene3D" id="3.40.1190.10">
    <property type="entry name" value="Mur-like, catalytic domain"/>
    <property type="match status" value="1"/>
</dbReference>
<dbReference type="EMBL" id="VSSQ01000609">
    <property type="protein sequence ID" value="MPL98452.1"/>
    <property type="molecule type" value="Genomic_DNA"/>
</dbReference>
<dbReference type="PANTHER" id="PTHR43024:SF1">
    <property type="entry name" value="UDP-N-ACETYLMURAMOYL-TRIPEPTIDE--D-ALANYL-D-ALANINE LIGASE"/>
    <property type="match status" value="1"/>
</dbReference>
<dbReference type="InterPro" id="IPR051046">
    <property type="entry name" value="MurCDEF_CellWall_CoF430Synth"/>
</dbReference>
<dbReference type="GO" id="GO:0071555">
    <property type="term" value="P:cell wall organization"/>
    <property type="evidence" value="ECO:0007669"/>
    <property type="project" value="UniProtKB-KW"/>
</dbReference>
<reference evidence="14" key="1">
    <citation type="submission" date="2019-08" db="EMBL/GenBank/DDBJ databases">
        <authorList>
            <person name="Kucharzyk K."/>
            <person name="Murdoch R.W."/>
            <person name="Higgins S."/>
            <person name="Loffler F."/>
        </authorList>
    </citation>
    <scope>NUCLEOTIDE SEQUENCE</scope>
</reference>
<evidence type="ECO:0000256" key="2">
    <source>
        <dbReference type="ARBA" id="ARBA00022598"/>
    </source>
</evidence>
<keyword evidence="2 14" id="KW-0436">Ligase</keyword>
<dbReference type="Pfam" id="PF08245">
    <property type="entry name" value="Mur_ligase_M"/>
    <property type="match status" value="1"/>
</dbReference>
<comment type="caution">
    <text evidence="14">The sequence shown here is derived from an EMBL/GenBank/DDBJ whole genome shotgun (WGS) entry which is preliminary data.</text>
</comment>